<dbReference type="PANTHER" id="PTHR30006">
    <property type="entry name" value="THIAMINE-BINDING PERIPLASMIC PROTEIN-RELATED"/>
    <property type="match status" value="1"/>
</dbReference>
<dbReference type="Pfam" id="PF13416">
    <property type="entry name" value="SBP_bac_8"/>
    <property type="match status" value="1"/>
</dbReference>
<feature type="signal peptide" evidence="2">
    <location>
        <begin position="1"/>
        <end position="24"/>
    </location>
</feature>
<feature type="chain" id="PRO_5047477980" evidence="2">
    <location>
        <begin position="25"/>
        <end position="368"/>
    </location>
</feature>
<evidence type="ECO:0000256" key="2">
    <source>
        <dbReference type="SAM" id="SignalP"/>
    </source>
</evidence>
<dbReference type="Proteomes" id="UP001600894">
    <property type="component" value="Unassembled WGS sequence"/>
</dbReference>
<dbReference type="SUPFAM" id="SSF53850">
    <property type="entry name" value="Periplasmic binding protein-like II"/>
    <property type="match status" value="1"/>
</dbReference>
<gene>
    <name evidence="3" type="ORF">F130042H8_06020</name>
</gene>
<evidence type="ECO:0000256" key="1">
    <source>
        <dbReference type="ARBA" id="ARBA00022729"/>
    </source>
</evidence>
<dbReference type="PROSITE" id="PS51257">
    <property type="entry name" value="PROKAR_LIPOPROTEIN"/>
    <property type="match status" value="1"/>
</dbReference>
<accession>A0ABQ0AU50</accession>
<dbReference type="EMBL" id="BAABXL010000001">
    <property type="protein sequence ID" value="GAA6267542.1"/>
    <property type="molecule type" value="Genomic_DNA"/>
</dbReference>
<sequence length="368" mass="40711">MRMCKKWMALGLAAMMALSLTACKGSGSQGSKASDESAAAKAEGGEMAAAGGTDKSEKLVIYTNSGSNGRDAWLKDYAKQAGYNVEVVQIQGGDLANRIISEKNNPQADLVFGLNAMEYEKLKAESVLDPWEPNWKGDVDMTLGDADGYYYPIVIQPLVNIMNADLKNPPKDVTDLLSDEWTGKYTILNFGGGTGKTLLASLLVRYQDENGEAGISEEGWETAKRWIQNGHMEQQGEDYVGNVISGEIPICEMWGSGVLQNQTERDYKFQIMVPETGVPYVTEQIAMITGSKKRDLAVDFANWFGSAQVQAEWMKQFGTIPCQPDALNEASDDIKEFVNSVHPQTMDWEFVAFHIDQWVEKCELEFMQ</sequence>
<reference evidence="3 4" key="1">
    <citation type="submission" date="2024-04" db="EMBL/GenBank/DDBJ databases">
        <title>Defined microbial consortia suppress multidrug-resistant proinflammatory Enterobacteriaceae via ecological control.</title>
        <authorList>
            <person name="Furuichi M."/>
            <person name="Kawaguchi T."/>
            <person name="Pust M."/>
            <person name="Yasuma K."/>
            <person name="Plichta D."/>
            <person name="Hasegawa N."/>
            <person name="Ohya T."/>
            <person name="Bhattarai S."/>
            <person name="Sasajima S."/>
            <person name="Aoto Y."/>
            <person name="Tuganbaev T."/>
            <person name="Yaginuma M."/>
            <person name="Ueda M."/>
            <person name="Okahashi N."/>
            <person name="Amafuji K."/>
            <person name="Kiridooshi Y."/>
            <person name="Sugita K."/>
            <person name="Strazar M."/>
            <person name="Skelly A."/>
            <person name="Suda W."/>
            <person name="Hattori M."/>
            <person name="Nakamoto N."/>
            <person name="Caballero S."/>
            <person name="Norman J."/>
            <person name="Olle B."/>
            <person name="Tanoue T."/>
            <person name="Arita M."/>
            <person name="Bucci V."/>
            <person name="Atarashi K."/>
            <person name="Xavier R."/>
            <person name="Honda K."/>
        </authorList>
    </citation>
    <scope>NUCLEOTIDE SEQUENCE [LARGE SCALE GENOMIC DNA]</scope>
    <source>
        <strain evidence="4">f13</strain>
    </source>
</reference>
<keyword evidence="4" id="KW-1185">Reference proteome</keyword>
<dbReference type="PANTHER" id="PTHR30006:SF2">
    <property type="entry name" value="ABC TRANSPORTER SUBSTRATE-BINDING PROTEIN"/>
    <property type="match status" value="1"/>
</dbReference>
<keyword evidence="1 2" id="KW-0732">Signal</keyword>
<comment type="caution">
    <text evidence="3">The sequence shown here is derived from an EMBL/GenBank/DDBJ whole genome shotgun (WGS) entry which is preliminary data.</text>
</comment>
<organism evidence="3 4">
    <name type="scientific">Enterocloster alcoholdehydrogenati</name>
    <dbReference type="NCBI Taxonomy" id="2547410"/>
    <lineage>
        <taxon>Bacteria</taxon>
        <taxon>Bacillati</taxon>
        <taxon>Bacillota</taxon>
        <taxon>Clostridia</taxon>
        <taxon>Lachnospirales</taxon>
        <taxon>Lachnospiraceae</taxon>
        <taxon>Enterocloster</taxon>
    </lineage>
</organism>
<evidence type="ECO:0000313" key="3">
    <source>
        <dbReference type="EMBL" id="GAA6267542.1"/>
    </source>
</evidence>
<name>A0ABQ0AU50_9FIRM</name>
<dbReference type="InterPro" id="IPR006059">
    <property type="entry name" value="SBP"/>
</dbReference>
<evidence type="ECO:0000313" key="4">
    <source>
        <dbReference type="Proteomes" id="UP001600894"/>
    </source>
</evidence>
<protein>
    <submittedName>
        <fullName evidence="3">Extracellular solute-binding protein</fullName>
    </submittedName>
</protein>
<dbReference type="RefSeq" id="WP_390469244.1">
    <property type="nucleotide sequence ID" value="NZ_BAABXL010000001.1"/>
</dbReference>
<proteinExistence type="predicted"/>
<dbReference type="Gene3D" id="3.40.190.10">
    <property type="entry name" value="Periplasmic binding protein-like II"/>
    <property type="match status" value="2"/>
</dbReference>